<dbReference type="Pfam" id="PF07075">
    <property type="entry name" value="NamZ_N"/>
    <property type="match status" value="1"/>
</dbReference>
<feature type="domain" description="Peptidoglycan beta-N-acetylmuramidase NamZ C-terminal" evidence="2">
    <location>
        <begin position="230"/>
        <end position="391"/>
    </location>
</feature>
<name>A0A2U3QHB6_9BACT</name>
<dbReference type="EMBL" id="OUUY01000079">
    <property type="protein sequence ID" value="SPQ00788.1"/>
    <property type="molecule type" value="Genomic_DNA"/>
</dbReference>
<dbReference type="PIRSF" id="PIRSF016719">
    <property type="entry name" value="UCP016719"/>
    <property type="match status" value="1"/>
</dbReference>
<sequence length="395" mass="44610">MPNKIRTGLDLIERNWPRKFDGARIGLLVHPASVNRNLEHAVSVCLRSRKFKLAALFGPQHGIRGETQDNMVEWTGFHDDNTGLPVYSLYGEVRKPSQEMLCDIDVMVVDLQDIGSRYYTFIWTLALVMTSCRDAGKAVVVLDRPNPIGGSLTEGPVLDENYRSFVGLYPIPVRHGMTIGEIALFLQSFNPGIDLAVITMKGWKRGMWFEDTGLPWVLPSPNMPGVDTAMVYPGICLLEGTNLSEGRGTTRPFEIFGAPFINPDTLIKELSEFDLPGVIFRPLSFLPTFQKYAGELCGGAQIHVTERRKFRPFKTGVAIIKAIFELYGDFFSWKSPPYEYEKNLLPIDILAGTDRVRRDIEGGLSVKEMEKWWAEELKIFNKSIRNSYIMYSGND</sequence>
<dbReference type="OrthoDB" id="9801061at2"/>
<evidence type="ECO:0000313" key="3">
    <source>
        <dbReference type="EMBL" id="SPQ00788.1"/>
    </source>
</evidence>
<dbReference type="Pfam" id="PF20732">
    <property type="entry name" value="NamZ_C"/>
    <property type="match status" value="1"/>
</dbReference>
<gene>
    <name evidence="3" type="ORF">NBG4_330005</name>
</gene>
<organism evidence="3 4">
    <name type="scientific">Candidatus Sulfobium mesophilum</name>
    <dbReference type="NCBI Taxonomy" id="2016548"/>
    <lineage>
        <taxon>Bacteria</taxon>
        <taxon>Pseudomonadati</taxon>
        <taxon>Nitrospirota</taxon>
        <taxon>Nitrospiria</taxon>
        <taxon>Nitrospirales</taxon>
        <taxon>Nitrospiraceae</taxon>
        <taxon>Candidatus Sulfobium</taxon>
    </lineage>
</organism>
<evidence type="ECO:0000313" key="4">
    <source>
        <dbReference type="Proteomes" id="UP000245125"/>
    </source>
</evidence>
<dbReference type="GO" id="GO:0033922">
    <property type="term" value="F:peptidoglycan beta-N-acetylmuramidase activity"/>
    <property type="evidence" value="ECO:0007669"/>
    <property type="project" value="InterPro"/>
</dbReference>
<feature type="domain" description="Peptidoglycan beta-N-acetylmuramidase NamZ N-terminal" evidence="1">
    <location>
        <begin position="25"/>
        <end position="226"/>
    </location>
</feature>
<dbReference type="InterPro" id="IPR008302">
    <property type="entry name" value="NamZ"/>
</dbReference>
<reference evidence="4" key="1">
    <citation type="submission" date="2018-03" db="EMBL/GenBank/DDBJ databases">
        <authorList>
            <person name="Zecchin S."/>
        </authorList>
    </citation>
    <scope>NUCLEOTIDE SEQUENCE [LARGE SCALE GENOMIC DNA]</scope>
</reference>
<dbReference type="Gene3D" id="3.40.50.12170">
    <property type="entry name" value="Uncharacterised protein PF07075, DUF1343"/>
    <property type="match status" value="1"/>
</dbReference>
<evidence type="ECO:0008006" key="5">
    <source>
        <dbReference type="Google" id="ProtNLM"/>
    </source>
</evidence>
<keyword evidence="4" id="KW-1185">Reference proteome</keyword>
<dbReference type="InterPro" id="IPR048502">
    <property type="entry name" value="NamZ_N"/>
</dbReference>
<evidence type="ECO:0000259" key="2">
    <source>
        <dbReference type="Pfam" id="PF20732"/>
    </source>
</evidence>
<proteinExistence type="predicted"/>
<accession>A0A2U3QHB6</accession>
<dbReference type="Gene3D" id="3.90.1150.140">
    <property type="match status" value="1"/>
</dbReference>
<dbReference type="AlphaFoldDB" id="A0A2U3QHB6"/>
<dbReference type="PANTHER" id="PTHR42915:SF1">
    <property type="entry name" value="PEPTIDOGLYCAN BETA-N-ACETYLMURAMIDASE NAMZ"/>
    <property type="match status" value="1"/>
</dbReference>
<dbReference type="Proteomes" id="UP000245125">
    <property type="component" value="Unassembled WGS sequence"/>
</dbReference>
<dbReference type="PANTHER" id="PTHR42915">
    <property type="entry name" value="HYPOTHETICAL 460 KDA PROTEIN IN FEUA-SIGW INTERGENIC REGION [PRECURSOR]"/>
    <property type="match status" value="1"/>
</dbReference>
<dbReference type="InterPro" id="IPR048503">
    <property type="entry name" value="NamZ_C"/>
</dbReference>
<evidence type="ECO:0000259" key="1">
    <source>
        <dbReference type="Pfam" id="PF07075"/>
    </source>
</evidence>
<protein>
    <recommendedName>
        <fullName evidence="5">DUF1343 domain-containing protein</fullName>
    </recommendedName>
</protein>